<dbReference type="InterPro" id="IPR007136">
    <property type="entry name" value="DUF347"/>
</dbReference>
<organism evidence="2 3">
    <name type="scientific">Cryobacterium glucosi</name>
    <dbReference type="NCBI Taxonomy" id="1259175"/>
    <lineage>
        <taxon>Bacteria</taxon>
        <taxon>Bacillati</taxon>
        <taxon>Actinomycetota</taxon>
        <taxon>Actinomycetes</taxon>
        <taxon>Micrococcales</taxon>
        <taxon>Microbacteriaceae</taxon>
        <taxon>Cryobacterium</taxon>
    </lineage>
</organism>
<reference evidence="2 3" key="1">
    <citation type="submission" date="2019-03" db="EMBL/GenBank/DDBJ databases">
        <title>Genomics of glacier-inhabiting Cryobacterium strains.</title>
        <authorList>
            <person name="Liu Q."/>
            <person name="Xin Y.-H."/>
        </authorList>
    </citation>
    <scope>NUCLEOTIDE SEQUENCE [LARGE SCALE GENOMIC DNA]</scope>
    <source>
        <strain evidence="2 3">MDB1-5</strain>
    </source>
</reference>
<feature type="transmembrane region" description="Helical" evidence="1">
    <location>
        <begin position="186"/>
        <end position="205"/>
    </location>
</feature>
<evidence type="ECO:0000313" key="3">
    <source>
        <dbReference type="Proteomes" id="UP000297604"/>
    </source>
</evidence>
<keyword evidence="1" id="KW-0812">Transmembrane</keyword>
<feature type="transmembrane region" description="Helical" evidence="1">
    <location>
        <begin position="39"/>
        <end position="57"/>
    </location>
</feature>
<evidence type="ECO:0000256" key="1">
    <source>
        <dbReference type="SAM" id="Phobius"/>
    </source>
</evidence>
<evidence type="ECO:0000313" key="2">
    <source>
        <dbReference type="EMBL" id="TFC21199.1"/>
    </source>
</evidence>
<sequence>MLSKVPKVTAAFWVTKVLTTGMGETTADYLVHQIDPPVAVGLAGLGLVAALLLQFGVRRYVAWVYWLAVVMVSIFGTMAADALHVGLGIPYLVSTVAFVLALAAIFLAWRTTEKSLSIHSIVTPRREFFYWATVLTTFALGTAAGDLTAMTFGLGYLASGIVFAVLIAIPALAYRRFGMNATLAFWFAYILTRPLGASFADWAAVSTERGGLDLGTGPVSLVLGVAILAFVAYLAITRRDVESLAPRPQGPAAASRP</sequence>
<feature type="transmembrane region" description="Helical" evidence="1">
    <location>
        <begin position="153"/>
        <end position="174"/>
    </location>
</feature>
<dbReference type="EMBL" id="SOFS01000017">
    <property type="protein sequence ID" value="TFC21199.1"/>
    <property type="molecule type" value="Genomic_DNA"/>
</dbReference>
<dbReference type="Pfam" id="PF03988">
    <property type="entry name" value="DUF347"/>
    <property type="match status" value="4"/>
</dbReference>
<gene>
    <name evidence="2" type="ORF">E3O46_07600</name>
</gene>
<dbReference type="Proteomes" id="UP000297604">
    <property type="component" value="Unassembled WGS sequence"/>
</dbReference>
<feature type="transmembrane region" description="Helical" evidence="1">
    <location>
        <begin position="128"/>
        <end position="147"/>
    </location>
</feature>
<keyword evidence="3" id="KW-1185">Reference proteome</keyword>
<keyword evidence="1" id="KW-0472">Membrane</keyword>
<feature type="transmembrane region" description="Helical" evidence="1">
    <location>
        <begin position="217"/>
        <end position="236"/>
    </location>
</feature>
<evidence type="ECO:0008006" key="4">
    <source>
        <dbReference type="Google" id="ProtNLM"/>
    </source>
</evidence>
<comment type="caution">
    <text evidence="2">The sequence shown here is derived from an EMBL/GenBank/DDBJ whole genome shotgun (WGS) entry which is preliminary data.</text>
</comment>
<protein>
    <recommendedName>
        <fullName evidence="4">Membrane-anchored protein</fullName>
    </recommendedName>
</protein>
<feature type="transmembrane region" description="Helical" evidence="1">
    <location>
        <begin position="89"/>
        <end position="108"/>
    </location>
</feature>
<feature type="transmembrane region" description="Helical" evidence="1">
    <location>
        <begin position="64"/>
        <end position="83"/>
    </location>
</feature>
<keyword evidence="1" id="KW-1133">Transmembrane helix</keyword>
<name>A0ABY2IP10_9MICO</name>
<proteinExistence type="predicted"/>
<accession>A0ABY2IP10</accession>